<gene>
    <name evidence="2" type="ORF">SPARVUS_LOCUS843999</name>
</gene>
<dbReference type="EMBL" id="CATNWA010000256">
    <property type="protein sequence ID" value="CAI9535329.1"/>
    <property type="molecule type" value="Genomic_DNA"/>
</dbReference>
<proteinExistence type="predicted"/>
<keyword evidence="3" id="KW-1185">Reference proteome</keyword>
<evidence type="ECO:0000313" key="3">
    <source>
        <dbReference type="Proteomes" id="UP001162483"/>
    </source>
</evidence>
<dbReference type="Proteomes" id="UP001162483">
    <property type="component" value="Unassembled WGS sequence"/>
</dbReference>
<feature type="region of interest" description="Disordered" evidence="1">
    <location>
        <begin position="26"/>
        <end position="49"/>
    </location>
</feature>
<accession>A0ABN9AH68</accession>
<feature type="compositionally biased region" description="Polar residues" evidence="1">
    <location>
        <begin position="27"/>
        <end position="44"/>
    </location>
</feature>
<reference evidence="2" key="1">
    <citation type="submission" date="2023-05" db="EMBL/GenBank/DDBJ databases">
        <authorList>
            <person name="Stuckert A."/>
        </authorList>
    </citation>
    <scope>NUCLEOTIDE SEQUENCE</scope>
</reference>
<sequence>PLTSVWTVLIGPVLITYTLPRKKKSLTSKTHQTEHVQTFPQGSVLSGDRLGTVEGEDQRTQDQTAFLHNVEDKPLKFHSAYNKHASLHIQTDFTVVGLVTF</sequence>
<feature type="non-terminal residue" evidence="2">
    <location>
        <position position="101"/>
    </location>
</feature>
<name>A0ABN9AH68_9NEOB</name>
<evidence type="ECO:0000256" key="1">
    <source>
        <dbReference type="SAM" id="MobiDB-lite"/>
    </source>
</evidence>
<feature type="non-terminal residue" evidence="2">
    <location>
        <position position="1"/>
    </location>
</feature>
<comment type="caution">
    <text evidence="2">The sequence shown here is derived from an EMBL/GenBank/DDBJ whole genome shotgun (WGS) entry which is preliminary data.</text>
</comment>
<evidence type="ECO:0000313" key="2">
    <source>
        <dbReference type="EMBL" id="CAI9535329.1"/>
    </source>
</evidence>
<organism evidence="2 3">
    <name type="scientific">Staurois parvus</name>
    <dbReference type="NCBI Taxonomy" id="386267"/>
    <lineage>
        <taxon>Eukaryota</taxon>
        <taxon>Metazoa</taxon>
        <taxon>Chordata</taxon>
        <taxon>Craniata</taxon>
        <taxon>Vertebrata</taxon>
        <taxon>Euteleostomi</taxon>
        <taxon>Amphibia</taxon>
        <taxon>Batrachia</taxon>
        <taxon>Anura</taxon>
        <taxon>Neobatrachia</taxon>
        <taxon>Ranoidea</taxon>
        <taxon>Ranidae</taxon>
        <taxon>Staurois</taxon>
    </lineage>
</organism>
<protein>
    <submittedName>
        <fullName evidence="2">Uncharacterized protein</fullName>
    </submittedName>
</protein>